<comment type="cofactor">
    <cofactor evidence="1">
        <name>Mg(2+)</name>
        <dbReference type="ChEBI" id="CHEBI:18420"/>
    </cofactor>
</comment>
<dbReference type="Proteomes" id="UP000077752">
    <property type="component" value="Unassembled WGS sequence"/>
</dbReference>
<dbReference type="SUPFAM" id="SSF103190">
    <property type="entry name" value="Sensory domain-like"/>
    <property type="match status" value="2"/>
</dbReference>
<protein>
    <recommendedName>
        <fullName evidence="3">diguanylate cyclase</fullName>
        <ecNumber evidence="3">2.7.7.65</ecNumber>
    </recommendedName>
</protein>
<dbReference type="CDD" id="cd01949">
    <property type="entry name" value="GGDEF"/>
    <property type="match status" value="1"/>
</dbReference>
<dbReference type="SUPFAM" id="SSF55073">
    <property type="entry name" value="Nucleotide cyclase"/>
    <property type="match status" value="1"/>
</dbReference>
<comment type="subcellular location">
    <subcellularLocation>
        <location evidence="2">Cell inner membrane</location>
    </subcellularLocation>
</comment>
<dbReference type="FunFam" id="3.30.70.270:FF:000001">
    <property type="entry name" value="Diguanylate cyclase domain protein"/>
    <property type="match status" value="1"/>
</dbReference>
<dbReference type="CDD" id="cd12912">
    <property type="entry name" value="PDC2_MCP_like"/>
    <property type="match status" value="1"/>
</dbReference>
<dbReference type="EC" id="2.7.7.65" evidence="3"/>
<proteinExistence type="predicted"/>
<dbReference type="Gene3D" id="3.30.450.20">
    <property type="entry name" value="PAS domain"/>
    <property type="match status" value="1"/>
</dbReference>
<evidence type="ECO:0000313" key="6">
    <source>
        <dbReference type="Proteomes" id="UP000077752"/>
    </source>
</evidence>
<dbReference type="InterPro" id="IPR050469">
    <property type="entry name" value="Diguanylate_Cyclase"/>
</dbReference>
<evidence type="ECO:0000313" key="5">
    <source>
        <dbReference type="EMBL" id="OAI95113.1"/>
    </source>
</evidence>
<dbReference type="InterPro" id="IPR054513">
    <property type="entry name" value="Dret_0059-like_sensor"/>
</dbReference>
<accession>A0A177SVZ8</accession>
<dbReference type="PANTHER" id="PTHR45138">
    <property type="entry name" value="REGULATORY COMPONENTS OF SENSORY TRANSDUCTION SYSTEM"/>
    <property type="match status" value="1"/>
</dbReference>
<dbReference type="InterPro" id="IPR029151">
    <property type="entry name" value="Sensor-like_sf"/>
</dbReference>
<dbReference type="InterPro" id="IPR029787">
    <property type="entry name" value="Nucleotide_cyclase"/>
</dbReference>
<dbReference type="RefSeq" id="WP_009396905.1">
    <property type="nucleotide sequence ID" value="NZ_LUCV01000003.1"/>
</dbReference>
<evidence type="ECO:0000256" key="2">
    <source>
        <dbReference type="ARBA" id="ARBA00004533"/>
    </source>
</evidence>
<dbReference type="PROSITE" id="PS50887">
    <property type="entry name" value="GGDEF"/>
    <property type="match status" value="1"/>
</dbReference>
<dbReference type="SMART" id="SM00267">
    <property type="entry name" value="GGDEF"/>
    <property type="match status" value="1"/>
</dbReference>
<name>A0A177SVZ8_PSEPU</name>
<evidence type="ECO:0000256" key="1">
    <source>
        <dbReference type="ARBA" id="ARBA00001946"/>
    </source>
</evidence>
<dbReference type="InterPro" id="IPR000160">
    <property type="entry name" value="GGDEF_dom"/>
</dbReference>
<dbReference type="Gene3D" id="3.30.70.270">
    <property type="match status" value="1"/>
</dbReference>
<comment type="caution">
    <text evidence="5">The sequence shown here is derived from an EMBL/GenBank/DDBJ whole genome shotgun (WGS) entry which is preliminary data.</text>
</comment>
<dbReference type="PANTHER" id="PTHR45138:SF24">
    <property type="entry name" value="DIGUANYLATE CYCLASE DGCC-RELATED"/>
    <property type="match status" value="1"/>
</dbReference>
<dbReference type="NCBIfam" id="TIGR00254">
    <property type="entry name" value="GGDEF"/>
    <property type="match status" value="1"/>
</dbReference>
<evidence type="ECO:0000259" key="4">
    <source>
        <dbReference type="PROSITE" id="PS50887"/>
    </source>
</evidence>
<reference evidence="5 6" key="1">
    <citation type="submission" date="2016-03" db="EMBL/GenBank/DDBJ databases">
        <title>Draft Genome Assembly of Pseudomonas putida strain CBF10-2.</title>
        <authorList>
            <person name="Iyer R.S."/>
            <person name="Damania A."/>
        </authorList>
    </citation>
    <scope>NUCLEOTIDE SEQUENCE [LARGE SCALE GENOMIC DNA]</scope>
    <source>
        <strain evidence="5 6">CBF10-2</strain>
    </source>
</reference>
<organism evidence="5 6">
    <name type="scientific">Pseudomonas putida</name>
    <name type="common">Arthrobacter siderocapsulatus</name>
    <dbReference type="NCBI Taxonomy" id="303"/>
    <lineage>
        <taxon>Bacteria</taxon>
        <taxon>Pseudomonadati</taxon>
        <taxon>Pseudomonadota</taxon>
        <taxon>Gammaproteobacteria</taxon>
        <taxon>Pseudomonadales</taxon>
        <taxon>Pseudomonadaceae</taxon>
        <taxon>Pseudomonas</taxon>
    </lineage>
</organism>
<dbReference type="EMBL" id="LUCV01000003">
    <property type="protein sequence ID" value="OAI95113.1"/>
    <property type="molecule type" value="Genomic_DNA"/>
</dbReference>
<sequence>MNKPTTRRLDLRFLMLAFAIFSALATLANSLVVAYGVQRDALIHATLEANHAYAAKVASSIGAFLKSAHAHLGYSALQLAEDFDNPRLLHAEARRLQAQDEDFNTVVITDAGGKVLHTHPENVLATGSNLDSEEIRRAVEQHRPLISHAYVSATGNLMVFISHPVFAADGSFLGVVGGAVYIRKDSALSTVVSQHFHHDGTFAFVADKHRRLLHHPTTERIGEVLKSSATVDAALRGESGSMAVDNYLGVPMLAGYAPVANADWAVVAQQPRAIALSTLGKLMQSMFLDLLPASIIGLLLLWIGARWITRPLQQLADNATHLSQPQTIDELGRIKAWYKEPAAIRQALITSVQLLHRKIGRLSEEAQSDPMTGLANRRAMDAALDLLDQSGQPYAALALDIDFFKRVNDTYGHDAGDIALKQVAAIIAGHSRSGDLACRAGGEEFVLLLPETSLAEAGTIAERIRAQVEASEVPGVGFITLSIGVACRSPQADSAAEVLKQADDNLYRAKESGRNRVVS</sequence>
<dbReference type="AlphaFoldDB" id="A0A177SVZ8"/>
<gene>
    <name evidence="5" type="ORF">AYO28_06285</name>
</gene>
<dbReference type="GO" id="GO:0043709">
    <property type="term" value="P:cell adhesion involved in single-species biofilm formation"/>
    <property type="evidence" value="ECO:0007669"/>
    <property type="project" value="TreeGrafter"/>
</dbReference>
<feature type="domain" description="GGDEF" evidence="4">
    <location>
        <begin position="392"/>
        <end position="519"/>
    </location>
</feature>
<dbReference type="Pfam" id="PF22309">
    <property type="entry name" value="HK-GC-Chemotax_sensor"/>
    <property type="match status" value="1"/>
</dbReference>
<evidence type="ECO:0000256" key="3">
    <source>
        <dbReference type="ARBA" id="ARBA00012528"/>
    </source>
</evidence>
<dbReference type="GO" id="GO:0005886">
    <property type="term" value="C:plasma membrane"/>
    <property type="evidence" value="ECO:0007669"/>
    <property type="project" value="UniProtKB-SubCell"/>
</dbReference>
<dbReference type="InterPro" id="IPR043128">
    <property type="entry name" value="Rev_trsase/Diguanyl_cyclase"/>
</dbReference>
<dbReference type="Pfam" id="PF00990">
    <property type="entry name" value="GGDEF"/>
    <property type="match status" value="1"/>
</dbReference>
<dbReference type="GO" id="GO:1902201">
    <property type="term" value="P:negative regulation of bacterial-type flagellum-dependent cell motility"/>
    <property type="evidence" value="ECO:0007669"/>
    <property type="project" value="TreeGrafter"/>
</dbReference>
<dbReference type="GO" id="GO:0052621">
    <property type="term" value="F:diguanylate cyclase activity"/>
    <property type="evidence" value="ECO:0007669"/>
    <property type="project" value="UniProtKB-EC"/>
</dbReference>
<dbReference type="CDD" id="cd18773">
    <property type="entry name" value="PDC1_HK_sensor"/>
    <property type="match status" value="1"/>
</dbReference>